<comment type="caution">
    <text evidence="7">The sequence shown here is derived from an EMBL/GenBank/DDBJ whole genome shotgun (WGS) entry which is preliminary data.</text>
</comment>
<dbReference type="Pfam" id="PF00096">
    <property type="entry name" value="zf-C2H2"/>
    <property type="match status" value="1"/>
</dbReference>
<keyword evidence="1" id="KW-0479">Metal-binding</keyword>
<keyword evidence="8" id="KW-1185">Reference proteome</keyword>
<evidence type="ECO:0000256" key="4">
    <source>
        <dbReference type="ARBA" id="ARBA00022833"/>
    </source>
</evidence>
<keyword evidence="2" id="KW-0677">Repeat</keyword>
<dbReference type="SUPFAM" id="SSF57667">
    <property type="entry name" value="beta-beta-alpha zinc fingers"/>
    <property type="match status" value="1"/>
</dbReference>
<name>A0AAV4S711_9ARAC</name>
<evidence type="ECO:0000313" key="8">
    <source>
        <dbReference type="Proteomes" id="UP001054837"/>
    </source>
</evidence>
<accession>A0AAV4S711</accession>
<dbReference type="PROSITE" id="PS50157">
    <property type="entry name" value="ZINC_FINGER_C2H2_2"/>
    <property type="match status" value="1"/>
</dbReference>
<dbReference type="GO" id="GO:0008270">
    <property type="term" value="F:zinc ion binding"/>
    <property type="evidence" value="ECO:0007669"/>
    <property type="project" value="UniProtKB-KW"/>
</dbReference>
<feature type="domain" description="C2H2-type" evidence="6">
    <location>
        <begin position="13"/>
        <end position="38"/>
    </location>
</feature>
<keyword evidence="4" id="KW-0862">Zinc</keyword>
<evidence type="ECO:0000256" key="5">
    <source>
        <dbReference type="PROSITE-ProRule" id="PRU00042"/>
    </source>
</evidence>
<evidence type="ECO:0000313" key="7">
    <source>
        <dbReference type="EMBL" id="GIY30293.1"/>
    </source>
</evidence>
<evidence type="ECO:0000256" key="2">
    <source>
        <dbReference type="ARBA" id="ARBA00022737"/>
    </source>
</evidence>
<dbReference type="EMBL" id="BPLQ01007465">
    <property type="protein sequence ID" value="GIY30293.1"/>
    <property type="molecule type" value="Genomic_DNA"/>
</dbReference>
<keyword evidence="3 5" id="KW-0863">Zinc-finger</keyword>
<proteinExistence type="predicted"/>
<gene>
    <name evidence="7" type="ORF">CDAR_583981</name>
</gene>
<dbReference type="AlphaFoldDB" id="A0AAV4S711"/>
<dbReference type="SMART" id="SM00355">
    <property type="entry name" value="ZnF_C2H2"/>
    <property type="match status" value="1"/>
</dbReference>
<dbReference type="PROSITE" id="PS00028">
    <property type="entry name" value="ZINC_FINGER_C2H2_1"/>
    <property type="match status" value="1"/>
</dbReference>
<dbReference type="FunFam" id="3.30.160.60:FF:001119">
    <property type="entry name" value="zinc finger protein 408"/>
    <property type="match status" value="1"/>
</dbReference>
<dbReference type="Gene3D" id="3.30.160.60">
    <property type="entry name" value="Classic Zinc Finger"/>
    <property type="match status" value="1"/>
</dbReference>
<dbReference type="InterPro" id="IPR013087">
    <property type="entry name" value="Znf_C2H2_type"/>
</dbReference>
<sequence>RHIRSIHTAEKPHKCTECGQCFSRSDHLRKHIRSMHTA</sequence>
<evidence type="ECO:0000259" key="6">
    <source>
        <dbReference type="PROSITE" id="PS50157"/>
    </source>
</evidence>
<reference evidence="7 8" key="1">
    <citation type="submission" date="2021-06" db="EMBL/GenBank/DDBJ databases">
        <title>Caerostris darwini draft genome.</title>
        <authorList>
            <person name="Kono N."/>
            <person name="Arakawa K."/>
        </authorList>
    </citation>
    <scope>NUCLEOTIDE SEQUENCE [LARGE SCALE GENOMIC DNA]</scope>
</reference>
<protein>
    <recommendedName>
        <fullName evidence="6">C2H2-type domain-containing protein</fullName>
    </recommendedName>
</protein>
<dbReference type="Proteomes" id="UP001054837">
    <property type="component" value="Unassembled WGS sequence"/>
</dbReference>
<feature type="non-terminal residue" evidence="7">
    <location>
        <position position="1"/>
    </location>
</feature>
<evidence type="ECO:0000256" key="3">
    <source>
        <dbReference type="ARBA" id="ARBA00022771"/>
    </source>
</evidence>
<organism evidence="7 8">
    <name type="scientific">Caerostris darwini</name>
    <dbReference type="NCBI Taxonomy" id="1538125"/>
    <lineage>
        <taxon>Eukaryota</taxon>
        <taxon>Metazoa</taxon>
        <taxon>Ecdysozoa</taxon>
        <taxon>Arthropoda</taxon>
        <taxon>Chelicerata</taxon>
        <taxon>Arachnida</taxon>
        <taxon>Araneae</taxon>
        <taxon>Araneomorphae</taxon>
        <taxon>Entelegynae</taxon>
        <taxon>Araneoidea</taxon>
        <taxon>Araneidae</taxon>
        <taxon>Caerostris</taxon>
    </lineage>
</organism>
<evidence type="ECO:0000256" key="1">
    <source>
        <dbReference type="ARBA" id="ARBA00022723"/>
    </source>
</evidence>
<dbReference type="InterPro" id="IPR036236">
    <property type="entry name" value="Znf_C2H2_sf"/>
</dbReference>